<evidence type="ECO:0000256" key="1">
    <source>
        <dbReference type="PROSITE-ProRule" id="PRU10141"/>
    </source>
</evidence>
<proteinExistence type="predicted"/>
<dbReference type="PROSITE" id="PS00107">
    <property type="entry name" value="PROTEIN_KINASE_ATP"/>
    <property type="match status" value="1"/>
</dbReference>
<dbReference type="RefSeq" id="WP_207070514.1">
    <property type="nucleotide sequence ID" value="NZ_JAFLND010000001.1"/>
</dbReference>
<evidence type="ECO:0000313" key="3">
    <source>
        <dbReference type="Proteomes" id="UP000664163"/>
    </source>
</evidence>
<feature type="binding site" evidence="1">
    <location>
        <position position="78"/>
    </location>
    <ligand>
        <name>ATP</name>
        <dbReference type="ChEBI" id="CHEBI:30616"/>
    </ligand>
</feature>
<name>A0ABS3EV21_9FLAO</name>
<sequence length="172" mass="20055">MTIEKAIQRIEWRFFTSFKNIYVNENDIQAVSKLLNFIENQRKGRLIGNGHFSKLYVAHLNCLIKHYQTSIIDPIPIKKLHYIISRPLDLGIHELVDTLNSLEQYKILERCGCKGITHPNTQESLEKGKIMEKLQNLLEVDGNRKKIFGQSWEFGEVKEGIEKQIKYVLDGQ</sequence>
<organism evidence="2 3">
    <name type="scientific">[Muricauda] lutisoli</name>
    <dbReference type="NCBI Taxonomy" id="2816035"/>
    <lineage>
        <taxon>Bacteria</taxon>
        <taxon>Pseudomonadati</taxon>
        <taxon>Bacteroidota</taxon>
        <taxon>Flavobacteriia</taxon>
        <taxon>Flavobacteriales</taxon>
        <taxon>Flavobacteriaceae</taxon>
        <taxon>Allomuricauda</taxon>
    </lineage>
</organism>
<dbReference type="InterPro" id="IPR017441">
    <property type="entry name" value="Protein_kinase_ATP_BS"/>
</dbReference>
<accession>A0ABS3EV21</accession>
<dbReference type="EMBL" id="JAFLND010000001">
    <property type="protein sequence ID" value="MBO0330091.1"/>
    <property type="molecule type" value="Genomic_DNA"/>
</dbReference>
<evidence type="ECO:0000313" key="2">
    <source>
        <dbReference type="EMBL" id="MBO0330091.1"/>
    </source>
</evidence>
<keyword evidence="1" id="KW-0547">Nucleotide-binding</keyword>
<comment type="caution">
    <text evidence="2">The sequence shown here is derived from an EMBL/GenBank/DDBJ whole genome shotgun (WGS) entry which is preliminary data.</text>
</comment>
<keyword evidence="1" id="KW-0067">ATP-binding</keyword>
<reference evidence="2 3" key="1">
    <citation type="submission" date="2021-03" db="EMBL/GenBank/DDBJ databases">
        <title>Muricauda sp. CAU 1631 isolated from Incheon.</title>
        <authorList>
            <person name="Kim W."/>
        </authorList>
    </citation>
    <scope>NUCLEOTIDE SEQUENCE [LARGE SCALE GENOMIC DNA]</scope>
    <source>
        <strain evidence="2 3">CAU 1631</strain>
    </source>
</reference>
<gene>
    <name evidence="2" type="ORF">J0X13_05985</name>
</gene>
<keyword evidence="3" id="KW-1185">Reference proteome</keyword>
<dbReference type="Proteomes" id="UP000664163">
    <property type="component" value="Unassembled WGS sequence"/>
</dbReference>
<protein>
    <submittedName>
        <fullName evidence="2">Uncharacterized protein</fullName>
    </submittedName>
</protein>